<dbReference type="EMBL" id="CP058561">
    <property type="protein sequence ID" value="QUH28114.1"/>
    <property type="molecule type" value="Genomic_DNA"/>
</dbReference>
<dbReference type="KEGG" id="vgu:HYG85_03970"/>
<proteinExistence type="predicted"/>
<organism evidence="3 4">
    <name type="scientific">Vallitalea guaymasensis</name>
    <dbReference type="NCBI Taxonomy" id="1185412"/>
    <lineage>
        <taxon>Bacteria</taxon>
        <taxon>Bacillati</taxon>
        <taxon>Bacillota</taxon>
        <taxon>Clostridia</taxon>
        <taxon>Lachnospirales</taxon>
        <taxon>Vallitaleaceae</taxon>
        <taxon>Vallitalea</taxon>
    </lineage>
</organism>
<keyword evidence="4" id="KW-1185">Reference proteome</keyword>
<sequence length="257" mass="29644">MKIAIVQTKPVINEIENNMRTIISFIDEAKEQEAQLICFPEMAFNGYNFDNLEWQVNQQKKYLNLLQGKAKIDNMTIVIGGIEKVTDRYYLAQYIIDDSIRSYNKIHIGSKESRFVAAGEEIKVFTKKELTFGIMMCYDTHFPELCTYMALSGADLILAPSAVPNDPSKRIEAWKKYLVARAYDNRVYIAANNLIFYQGGGGMICYNPSGDMIDCNSSNNEDMLIFEVEKQNYSKTSMKQRNFILDRKPEVYKKYNL</sequence>
<accession>A0A8J8M843</accession>
<dbReference type="InterPro" id="IPR036526">
    <property type="entry name" value="C-N_Hydrolase_sf"/>
</dbReference>
<feature type="domain" description="CN hydrolase" evidence="2">
    <location>
        <begin position="1"/>
        <end position="230"/>
    </location>
</feature>
<dbReference type="AlphaFoldDB" id="A0A8J8M843"/>
<keyword evidence="1 3" id="KW-0378">Hydrolase</keyword>
<gene>
    <name evidence="3" type="ORF">HYG85_03970</name>
</gene>
<dbReference type="PANTHER" id="PTHR43674">
    <property type="entry name" value="NITRILASE C965.09-RELATED"/>
    <property type="match status" value="1"/>
</dbReference>
<dbReference type="Gene3D" id="3.60.110.10">
    <property type="entry name" value="Carbon-nitrogen hydrolase"/>
    <property type="match status" value="1"/>
</dbReference>
<protein>
    <submittedName>
        <fullName evidence="3">Carbon-nitrogen hydrolase family protein</fullName>
    </submittedName>
</protein>
<dbReference type="InterPro" id="IPR050345">
    <property type="entry name" value="Aliph_Amidase/BUP"/>
</dbReference>
<name>A0A8J8M843_9FIRM</name>
<evidence type="ECO:0000256" key="1">
    <source>
        <dbReference type="ARBA" id="ARBA00022801"/>
    </source>
</evidence>
<evidence type="ECO:0000259" key="2">
    <source>
        <dbReference type="PROSITE" id="PS50263"/>
    </source>
</evidence>
<dbReference type="PROSITE" id="PS50263">
    <property type="entry name" value="CN_HYDROLASE"/>
    <property type="match status" value="1"/>
</dbReference>
<dbReference type="CDD" id="cd07197">
    <property type="entry name" value="nitrilase"/>
    <property type="match status" value="1"/>
</dbReference>
<dbReference type="RefSeq" id="WP_212692381.1">
    <property type="nucleotide sequence ID" value="NZ_CP058561.1"/>
</dbReference>
<evidence type="ECO:0000313" key="4">
    <source>
        <dbReference type="Proteomes" id="UP000677305"/>
    </source>
</evidence>
<dbReference type="InterPro" id="IPR003010">
    <property type="entry name" value="C-N_Hydrolase"/>
</dbReference>
<dbReference type="PANTHER" id="PTHR43674:SF2">
    <property type="entry name" value="BETA-UREIDOPROPIONASE"/>
    <property type="match status" value="1"/>
</dbReference>
<reference evidence="3 4" key="1">
    <citation type="submission" date="2020-07" db="EMBL/GenBank/DDBJ databases">
        <title>Vallitalea guaymasensis genome.</title>
        <authorList>
            <person name="Postec A."/>
        </authorList>
    </citation>
    <scope>NUCLEOTIDE SEQUENCE [LARGE SCALE GENOMIC DNA]</scope>
    <source>
        <strain evidence="3 4">Ra1766G1</strain>
    </source>
</reference>
<dbReference type="Pfam" id="PF00795">
    <property type="entry name" value="CN_hydrolase"/>
    <property type="match status" value="1"/>
</dbReference>
<dbReference type="Proteomes" id="UP000677305">
    <property type="component" value="Chromosome"/>
</dbReference>
<dbReference type="GO" id="GO:0016811">
    <property type="term" value="F:hydrolase activity, acting on carbon-nitrogen (but not peptide) bonds, in linear amides"/>
    <property type="evidence" value="ECO:0007669"/>
    <property type="project" value="UniProtKB-ARBA"/>
</dbReference>
<dbReference type="SUPFAM" id="SSF56317">
    <property type="entry name" value="Carbon-nitrogen hydrolase"/>
    <property type="match status" value="1"/>
</dbReference>
<evidence type="ECO:0000313" key="3">
    <source>
        <dbReference type="EMBL" id="QUH28114.1"/>
    </source>
</evidence>